<keyword evidence="6 9" id="KW-1133">Transmembrane helix</keyword>
<evidence type="ECO:0000256" key="7">
    <source>
        <dbReference type="ARBA" id="ARBA00023136"/>
    </source>
</evidence>
<evidence type="ECO:0000256" key="6">
    <source>
        <dbReference type="ARBA" id="ARBA00022989"/>
    </source>
</evidence>
<organism evidence="11 12">
    <name type="scientific">Salinarimonas ramus</name>
    <dbReference type="NCBI Taxonomy" id="690164"/>
    <lineage>
        <taxon>Bacteria</taxon>
        <taxon>Pseudomonadati</taxon>
        <taxon>Pseudomonadota</taxon>
        <taxon>Alphaproteobacteria</taxon>
        <taxon>Hyphomicrobiales</taxon>
        <taxon>Salinarimonadaceae</taxon>
        <taxon>Salinarimonas</taxon>
    </lineage>
</organism>
<dbReference type="PANTHER" id="PTHR35011:SF10">
    <property type="entry name" value="TRAP TRANSPORTER SMALL PERMEASE PROTEIN"/>
    <property type="match status" value="1"/>
</dbReference>
<keyword evidence="2 9" id="KW-0813">Transport</keyword>
<sequence>MPASTFWPLRLVALLARLNRAIAIVCGVVLLGAMLLILAEILLRQTAGHGIGGADEISGYVMAGIAAWGFSYALVERAHVRIDVLTGRLPAPGRAIFDLLALAALTAVAGTVTAYGWRVLETTLARGSRANTPLETPLWIPQSIWLSGWAWLTLVAALLTLATAALVAAGRWREAQETAGIAAEAGGETP</sequence>
<evidence type="ECO:0000259" key="10">
    <source>
        <dbReference type="Pfam" id="PF04290"/>
    </source>
</evidence>
<dbReference type="GO" id="GO:0022857">
    <property type="term" value="F:transmembrane transporter activity"/>
    <property type="evidence" value="ECO:0007669"/>
    <property type="project" value="UniProtKB-UniRule"/>
</dbReference>
<comment type="similarity">
    <text evidence="8 9">Belongs to the TRAP transporter small permease family.</text>
</comment>
<evidence type="ECO:0000256" key="3">
    <source>
        <dbReference type="ARBA" id="ARBA00022475"/>
    </source>
</evidence>
<keyword evidence="3" id="KW-1003">Cell membrane</keyword>
<proteinExistence type="inferred from homology"/>
<keyword evidence="4 9" id="KW-0997">Cell inner membrane</keyword>
<dbReference type="GO" id="GO:0015740">
    <property type="term" value="P:C4-dicarboxylate transport"/>
    <property type="evidence" value="ECO:0007669"/>
    <property type="project" value="TreeGrafter"/>
</dbReference>
<gene>
    <name evidence="11" type="ORF">GCM10011322_34760</name>
</gene>
<dbReference type="InterPro" id="IPR007387">
    <property type="entry name" value="TRAP_DctQ"/>
</dbReference>
<keyword evidence="7 9" id="KW-0472">Membrane</keyword>
<feature type="transmembrane region" description="Helical" evidence="9">
    <location>
        <begin position="148"/>
        <end position="169"/>
    </location>
</feature>
<evidence type="ECO:0000256" key="4">
    <source>
        <dbReference type="ARBA" id="ARBA00022519"/>
    </source>
</evidence>
<protein>
    <recommendedName>
        <fullName evidence="9">TRAP transporter small permease protein</fullName>
    </recommendedName>
</protein>
<keyword evidence="5 9" id="KW-0812">Transmembrane</keyword>
<dbReference type="PANTHER" id="PTHR35011">
    <property type="entry name" value="2,3-DIKETO-L-GULONATE TRAP TRANSPORTER SMALL PERMEASE PROTEIN YIAM"/>
    <property type="match status" value="1"/>
</dbReference>
<evidence type="ECO:0000256" key="5">
    <source>
        <dbReference type="ARBA" id="ARBA00022692"/>
    </source>
</evidence>
<reference evidence="11 12" key="1">
    <citation type="journal article" date="2014" name="Int. J. Syst. Evol. Microbiol.">
        <title>Complete genome sequence of Corynebacterium casei LMG S-19264T (=DSM 44701T), isolated from a smear-ripened cheese.</title>
        <authorList>
            <consortium name="US DOE Joint Genome Institute (JGI-PGF)"/>
            <person name="Walter F."/>
            <person name="Albersmeier A."/>
            <person name="Kalinowski J."/>
            <person name="Ruckert C."/>
        </authorList>
    </citation>
    <scope>NUCLEOTIDE SEQUENCE [LARGE SCALE GENOMIC DNA]</scope>
    <source>
        <strain evidence="11 12">CGMCC 1.9161</strain>
    </source>
</reference>
<dbReference type="GO" id="GO:0005886">
    <property type="term" value="C:plasma membrane"/>
    <property type="evidence" value="ECO:0007669"/>
    <property type="project" value="UniProtKB-SubCell"/>
</dbReference>
<feature type="domain" description="Tripartite ATP-independent periplasmic transporters DctQ component" evidence="10">
    <location>
        <begin position="34"/>
        <end position="158"/>
    </location>
</feature>
<name>A0A917V601_9HYPH</name>
<evidence type="ECO:0000256" key="9">
    <source>
        <dbReference type="RuleBase" id="RU369079"/>
    </source>
</evidence>
<comment type="function">
    <text evidence="9">Part of the tripartite ATP-independent periplasmic (TRAP) transport system.</text>
</comment>
<dbReference type="Pfam" id="PF04290">
    <property type="entry name" value="DctQ"/>
    <property type="match status" value="1"/>
</dbReference>
<comment type="caution">
    <text evidence="11">The sequence shown here is derived from an EMBL/GenBank/DDBJ whole genome shotgun (WGS) entry which is preliminary data.</text>
</comment>
<comment type="subunit">
    <text evidence="9">The complex comprises the extracytoplasmic solute receptor protein and the two transmembrane proteins.</text>
</comment>
<dbReference type="RefSeq" id="WP_188914530.1">
    <property type="nucleotide sequence ID" value="NZ_BMMF01000011.1"/>
</dbReference>
<feature type="transmembrane region" description="Helical" evidence="9">
    <location>
        <begin position="21"/>
        <end position="42"/>
    </location>
</feature>
<dbReference type="Proteomes" id="UP000600449">
    <property type="component" value="Unassembled WGS sequence"/>
</dbReference>
<comment type="subcellular location">
    <subcellularLocation>
        <location evidence="1 9">Cell inner membrane</location>
        <topology evidence="1 9">Multi-pass membrane protein</topology>
    </subcellularLocation>
</comment>
<accession>A0A917V601</accession>
<evidence type="ECO:0000256" key="1">
    <source>
        <dbReference type="ARBA" id="ARBA00004429"/>
    </source>
</evidence>
<dbReference type="AlphaFoldDB" id="A0A917V601"/>
<evidence type="ECO:0000256" key="8">
    <source>
        <dbReference type="ARBA" id="ARBA00038436"/>
    </source>
</evidence>
<evidence type="ECO:0000313" key="12">
    <source>
        <dbReference type="Proteomes" id="UP000600449"/>
    </source>
</evidence>
<evidence type="ECO:0000256" key="2">
    <source>
        <dbReference type="ARBA" id="ARBA00022448"/>
    </source>
</evidence>
<feature type="transmembrane region" description="Helical" evidence="9">
    <location>
        <begin position="57"/>
        <end position="75"/>
    </location>
</feature>
<keyword evidence="12" id="KW-1185">Reference proteome</keyword>
<evidence type="ECO:0000313" key="11">
    <source>
        <dbReference type="EMBL" id="GGK44663.1"/>
    </source>
</evidence>
<feature type="transmembrane region" description="Helical" evidence="9">
    <location>
        <begin position="96"/>
        <end position="117"/>
    </location>
</feature>
<dbReference type="InterPro" id="IPR055348">
    <property type="entry name" value="DctQ"/>
</dbReference>
<dbReference type="EMBL" id="BMMF01000011">
    <property type="protein sequence ID" value="GGK44663.1"/>
    <property type="molecule type" value="Genomic_DNA"/>
</dbReference>